<dbReference type="OrthoDB" id="280897at2"/>
<reference evidence="3 4" key="1">
    <citation type="submission" date="2017-12" db="EMBL/GenBank/DDBJ databases">
        <authorList>
            <person name="Paulsen S."/>
            <person name="Gram L.K."/>
        </authorList>
    </citation>
    <scope>NUCLEOTIDE SEQUENCE [LARGE SCALE GENOMIC DNA]</scope>
    <source>
        <strain evidence="2 4">S2231</strain>
        <strain evidence="1 3">S2233</strain>
    </source>
</reference>
<reference evidence="2" key="3">
    <citation type="submission" date="2019-09" db="EMBL/GenBank/DDBJ databases">
        <title>Co-occurence of chitin degradation, pigmentation and bioactivity in marine Pseudoalteromonas.</title>
        <authorList>
            <person name="Sonnenschein E.C."/>
            <person name="Bech P.K."/>
        </authorList>
    </citation>
    <scope>NUCLEOTIDE SEQUENCE</scope>
    <source>
        <strain evidence="2">S2231</strain>
        <strain evidence="1 3">S2233</strain>
    </source>
</reference>
<dbReference type="Proteomes" id="UP000307706">
    <property type="component" value="Unassembled WGS sequence"/>
</dbReference>
<proteinExistence type="predicted"/>
<evidence type="ECO:0000313" key="3">
    <source>
        <dbReference type="Proteomes" id="UP000305730"/>
    </source>
</evidence>
<sequence>MLPSKFTIPAWHRMQVLGVVFGSAILASFTPSVNAYSSPECDVEAPWFGPTVPNPKEGPDSPFAFVNGKDNSTNCDFHQWSWNKFLYLTQAAKAPGELFMFGPGFWQVDNALKPYFEPWNDLLNPTGLMPSKHLILEDFNQAGFGDPIIYSKYSGLPVHFSIHVNDTYMQSAMSNPKADPNVEFSVGSVELKVAWMDVTDLQEVYKGVDLSQQFYIRKAIYKSDNKYSDPTDVAMIGMHVVGVVENHPEFIWATFEHALTAPDYYVSGDQFKKSNAYLEQDKIVSSKDDYLLYRGDTQVQNAHLSYPASEQYTNSFRLYQYGVPNGFPYTNSADNKLGASVEQQQRDEKNFNNIAQLNSAVKNKLLQSNSVWSNYFYAGSVWLSTQDYNFSDGISGDIVGSNANKSLRGSLAAANMTMETYTQTFSSTTGPQPQIKAENCFACHGISKGDSTMKVSHIYNNYLKWIKVAE</sequence>
<accession>A0A5S3XSB3</accession>
<organism evidence="2 4">
    <name type="scientific">Pseudoalteromonas citrea</name>
    <dbReference type="NCBI Taxonomy" id="43655"/>
    <lineage>
        <taxon>Bacteria</taxon>
        <taxon>Pseudomonadati</taxon>
        <taxon>Pseudomonadota</taxon>
        <taxon>Gammaproteobacteria</taxon>
        <taxon>Alteromonadales</taxon>
        <taxon>Pseudoalteromonadaceae</taxon>
        <taxon>Pseudoalteromonas</taxon>
    </lineage>
</organism>
<dbReference type="EMBL" id="PNCL01000019">
    <property type="protein sequence ID" value="TMP61069.1"/>
    <property type="molecule type" value="Genomic_DNA"/>
</dbReference>
<dbReference type="Proteomes" id="UP000305730">
    <property type="component" value="Unassembled WGS sequence"/>
</dbReference>
<evidence type="ECO:0000313" key="4">
    <source>
        <dbReference type="Proteomes" id="UP000307706"/>
    </source>
</evidence>
<dbReference type="AlphaFoldDB" id="A0A5S3XSB3"/>
<keyword evidence="3" id="KW-1185">Reference proteome</keyword>
<gene>
    <name evidence="2" type="ORF">CWB96_05445</name>
    <name evidence="1" type="ORF">CWB97_10510</name>
</gene>
<dbReference type="EMBL" id="PNCK01000036">
    <property type="protein sequence ID" value="TMP42843.1"/>
    <property type="molecule type" value="Genomic_DNA"/>
</dbReference>
<reference evidence="4" key="2">
    <citation type="submission" date="2019-06" db="EMBL/GenBank/DDBJ databases">
        <title>Co-occurence of chitin degradation, pigmentation and bioactivity in marine Pseudoalteromonas.</title>
        <authorList>
            <person name="Sonnenschein E.C."/>
            <person name="Bech P.K."/>
        </authorList>
    </citation>
    <scope>NUCLEOTIDE SEQUENCE [LARGE SCALE GENOMIC DNA]</scope>
    <source>
        <strain evidence="4">S2231</strain>
    </source>
</reference>
<comment type="caution">
    <text evidence="2">The sequence shown here is derived from an EMBL/GenBank/DDBJ whole genome shotgun (WGS) entry which is preliminary data.</text>
</comment>
<name>A0A5S3XSB3_9GAMM</name>
<evidence type="ECO:0000313" key="2">
    <source>
        <dbReference type="EMBL" id="TMP61069.1"/>
    </source>
</evidence>
<evidence type="ECO:0000313" key="1">
    <source>
        <dbReference type="EMBL" id="TMP42843.1"/>
    </source>
</evidence>
<evidence type="ECO:0008006" key="5">
    <source>
        <dbReference type="Google" id="ProtNLM"/>
    </source>
</evidence>
<protein>
    <recommendedName>
        <fullName evidence="5">Cytochrome c family protein</fullName>
    </recommendedName>
</protein>
<dbReference type="RefSeq" id="WP_138596966.1">
    <property type="nucleotide sequence ID" value="NZ_PNCK01000036.1"/>
</dbReference>